<protein>
    <recommendedName>
        <fullName evidence="2">NIPSNAP domain-containing protein</fullName>
    </recommendedName>
</protein>
<name>A0A381NVJ3_9ZZZZ</name>
<reference evidence="1" key="1">
    <citation type="submission" date="2018-05" db="EMBL/GenBank/DDBJ databases">
        <authorList>
            <person name="Lanie J.A."/>
            <person name="Ng W.-L."/>
            <person name="Kazmierczak K.M."/>
            <person name="Andrzejewski T.M."/>
            <person name="Davidsen T.M."/>
            <person name="Wayne K.J."/>
            <person name="Tettelin H."/>
            <person name="Glass J.I."/>
            <person name="Rusch D."/>
            <person name="Podicherti R."/>
            <person name="Tsui H.-C.T."/>
            <person name="Winkler M.E."/>
        </authorList>
    </citation>
    <scope>NUCLEOTIDE SEQUENCE</scope>
</reference>
<organism evidence="1">
    <name type="scientific">marine metagenome</name>
    <dbReference type="NCBI Taxonomy" id="408172"/>
    <lineage>
        <taxon>unclassified sequences</taxon>
        <taxon>metagenomes</taxon>
        <taxon>ecological metagenomes</taxon>
    </lineage>
</organism>
<accession>A0A381NVJ3</accession>
<sequence>MERLRGDVASVTRGALFLVVMQLSAPVSAQDAPPWLQMTVVQVDPTRLDEFLAAQGELSALEQEAGPPWRSVSRTAVFGDTYRFIITTPLRAFAGLDRAVEADPARSAIINRIRNAITSRQTYAIRATPTIDNPLPDDEAPALMLIQFVSVVPGREQDYLRVMANDVLPHFDEAEMHHISGALTFGGAGGYVHIFHVQNFAALDQGSPLARALGADGAQEVTAKLSGVVARSEQWLVRLVSELSYGPWSEPDAEP</sequence>
<proteinExistence type="predicted"/>
<evidence type="ECO:0000313" key="1">
    <source>
        <dbReference type="EMBL" id="SUZ58477.1"/>
    </source>
</evidence>
<gene>
    <name evidence="1" type="ORF">METZ01_LOCUS11331</name>
</gene>
<dbReference type="AlphaFoldDB" id="A0A381NVJ3"/>
<dbReference type="EMBL" id="UINC01000622">
    <property type="protein sequence ID" value="SUZ58477.1"/>
    <property type="molecule type" value="Genomic_DNA"/>
</dbReference>
<evidence type="ECO:0008006" key="2">
    <source>
        <dbReference type="Google" id="ProtNLM"/>
    </source>
</evidence>